<organism evidence="3 4">
    <name type="scientific">Brevibacillus choshinensis</name>
    <dbReference type="NCBI Taxonomy" id="54911"/>
    <lineage>
        <taxon>Bacteria</taxon>
        <taxon>Bacillati</taxon>
        <taxon>Bacillota</taxon>
        <taxon>Bacilli</taxon>
        <taxon>Bacillales</taxon>
        <taxon>Paenibacillaceae</taxon>
        <taxon>Brevibacillus</taxon>
    </lineage>
</organism>
<dbReference type="InterPro" id="IPR036264">
    <property type="entry name" value="Bact_exopeptidase_dim_dom"/>
</dbReference>
<dbReference type="InterPro" id="IPR052030">
    <property type="entry name" value="Peptidase_M20/M20A_hydrolases"/>
</dbReference>
<dbReference type="Gene3D" id="3.30.70.360">
    <property type="match status" value="1"/>
</dbReference>
<dbReference type="PANTHER" id="PTHR30575:SF0">
    <property type="entry name" value="XAA-ARG DIPEPTIDASE"/>
    <property type="match status" value="1"/>
</dbReference>
<evidence type="ECO:0000313" key="3">
    <source>
        <dbReference type="EMBL" id="KQL48296.1"/>
    </source>
</evidence>
<dbReference type="SUPFAM" id="SSF55031">
    <property type="entry name" value="Bacterial exopeptidase dimerisation domain"/>
    <property type="match status" value="1"/>
</dbReference>
<accession>A0ABR5NA67</accession>
<dbReference type="InterPro" id="IPR017439">
    <property type="entry name" value="Amidohydrolase"/>
</dbReference>
<dbReference type="Gene3D" id="3.40.630.10">
    <property type="entry name" value="Zn peptidases"/>
    <property type="match status" value="1"/>
</dbReference>
<dbReference type="PIRSF" id="PIRSF037226">
    <property type="entry name" value="Amidohydrolase_ACY1L2_prd"/>
    <property type="match status" value="1"/>
</dbReference>
<keyword evidence="4" id="KW-1185">Reference proteome</keyword>
<dbReference type="Pfam" id="PF01546">
    <property type="entry name" value="Peptidase_M20"/>
    <property type="match status" value="1"/>
</dbReference>
<dbReference type="SUPFAM" id="SSF53187">
    <property type="entry name" value="Zn-dependent exopeptidases"/>
    <property type="match status" value="1"/>
</dbReference>
<sequence>MNTTKEKLYRTVDDLRETILAINDFIHDHPELGNEEFQAVELLTHTLANHGFQVETGLAGLETAFSAIYQNRQGGPVIGLLCEYDALEGLGHGCGHNLQAASITGAAIALARNLGDIPATIAVYGTPAEETTSGKLPMIKAGVFDQLDVALMMHGGDRTTVDGKSLAMNMVEFVFEGKAAHAAVAPEKGISALDGVLMMFNAIEYLREHVRTDVRIHGVITDGGVVPNIVPDRAAAQFYIRAADRPYLDTVVERVYNAARGAALATGTQLSINELKTCENKINVETLNKLMLENAREAGIQEISPPRTSTGSTDFANVTYRIPGACLRVQFVPFGTSSHSKEWVAAGLSDEGHAAVLLAAKSLAGVGYDLIVDPSVLSEIKEDFHKAKEALFVS</sequence>
<dbReference type="RefSeq" id="WP_055742575.1">
    <property type="nucleotide sequence ID" value="NZ_LJJB01000007.1"/>
</dbReference>
<proteinExistence type="inferred from homology"/>
<name>A0ABR5NA67_BRECH</name>
<reference evidence="3 4" key="1">
    <citation type="submission" date="2015-09" db="EMBL/GenBank/DDBJ databases">
        <title>Genome sequencing project for genomic taxonomy and phylogenomics of Bacillus-like bacteria.</title>
        <authorList>
            <person name="Liu B."/>
            <person name="Wang J."/>
            <person name="Zhu Y."/>
            <person name="Liu G."/>
            <person name="Chen Q."/>
            <person name="Chen Z."/>
            <person name="Lan J."/>
            <person name="Che J."/>
            <person name="Ge C."/>
            <person name="Shi H."/>
            <person name="Pan Z."/>
            <person name="Liu X."/>
        </authorList>
    </citation>
    <scope>NUCLEOTIDE SEQUENCE [LARGE SCALE GENOMIC DNA]</scope>
    <source>
        <strain evidence="3 4">DSM 8552</strain>
    </source>
</reference>
<protein>
    <recommendedName>
        <fullName evidence="1">Peptidase M20 domain-containing protein 2</fullName>
    </recommendedName>
</protein>
<dbReference type="InterPro" id="IPR011650">
    <property type="entry name" value="Peptidase_M20_dimer"/>
</dbReference>
<gene>
    <name evidence="3" type="ORF">AN963_00275</name>
</gene>
<evidence type="ECO:0000256" key="1">
    <source>
        <dbReference type="PIRNR" id="PIRNR037226"/>
    </source>
</evidence>
<dbReference type="InterPro" id="IPR002933">
    <property type="entry name" value="Peptidase_M20"/>
</dbReference>
<evidence type="ECO:0000313" key="4">
    <source>
        <dbReference type="Proteomes" id="UP000051063"/>
    </source>
</evidence>
<feature type="domain" description="Peptidase M20 dimerisation" evidence="2">
    <location>
        <begin position="171"/>
        <end position="259"/>
    </location>
</feature>
<dbReference type="InterPro" id="IPR017144">
    <property type="entry name" value="Xaa-Arg_dipeptidase"/>
</dbReference>
<comment type="similarity">
    <text evidence="1">Belongs to the peptidase M20A family.</text>
</comment>
<dbReference type="Pfam" id="PF07687">
    <property type="entry name" value="M20_dimer"/>
    <property type="match status" value="1"/>
</dbReference>
<evidence type="ECO:0000259" key="2">
    <source>
        <dbReference type="Pfam" id="PF07687"/>
    </source>
</evidence>
<dbReference type="CDD" id="cd03887">
    <property type="entry name" value="M20_Acy1L2"/>
    <property type="match status" value="1"/>
</dbReference>
<comment type="caution">
    <text evidence="3">The sequence shown here is derived from an EMBL/GenBank/DDBJ whole genome shotgun (WGS) entry which is preliminary data.</text>
</comment>
<dbReference type="Proteomes" id="UP000051063">
    <property type="component" value="Unassembled WGS sequence"/>
</dbReference>
<dbReference type="NCBIfam" id="TIGR01891">
    <property type="entry name" value="amidohydrolases"/>
    <property type="match status" value="1"/>
</dbReference>
<dbReference type="PANTHER" id="PTHR30575">
    <property type="entry name" value="PEPTIDASE M20"/>
    <property type="match status" value="1"/>
</dbReference>
<dbReference type="EMBL" id="LJJB01000007">
    <property type="protein sequence ID" value="KQL48296.1"/>
    <property type="molecule type" value="Genomic_DNA"/>
</dbReference>